<dbReference type="Proteomes" id="UP000033664">
    <property type="component" value="Unassembled WGS sequence"/>
</dbReference>
<protein>
    <submittedName>
        <fullName evidence="2">Uncharacterized protein</fullName>
    </submittedName>
</protein>
<evidence type="ECO:0000313" key="3">
    <source>
        <dbReference type="Proteomes" id="UP000033664"/>
    </source>
</evidence>
<keyword evidence="1" id="KW-0472">Membrane</keyword>
<gene>
    <name evidence="2" type="ORF">TW72_06095</name>
</gene>
<evidence type="ECO:0000313" key="2">
    <source>
        <dbReference type="EMBL" id="KJZ00282.1"/>
    </source>
</evidence>
<keyword evidence="1" id="KW-0812">Transmembrane</keyword>
<sequence>MNSKHSNFAKNVSNFVASKLGNGAQITGVTAQTKGGDTMDLMNQQTLVNDSFGTSKPTVGSDGGHYSNMPSELRKTVNLDAYEKFELHSIYLYLLISTYIYLYLLRGKFGRLSCYGMGKGDKPNFYEIQHCRDHGVRVVET</sequence>
<comment type="caution">
    <text evidence="2">The sequence shown here is derived from an EMBL/GenBank/DDBJ whole genome shotgun (WGS) entry which is preliminary data.</text>
</comment>
<dbReference type="EMBL" id="JXXZ01000006">
    <property type="protein sequence ID" value="KJZ00282.1"/>
    <property type="molecule type" value="Genomic_DNA"/>
</dbReference>
<name>A0A0F4Q146_9GAMM</name>
<evidence type="ECO:0000256" key="1">
    <source>
        <dbReference type="SAM" id="Phobius"/>
    </source>
</evidence>
<keyword evidence="1" id="KW-1133">Transmembrane helix</keyword>
<feature type="transmembrane region" description="Helical" evidence="1">
    <location>
        <begin position="88"/>
        <end position="105"/>
    </location>
</feature>
<proteinExistence type="predicted"/>
<reference evidence="2 3" key="1">
    <citation type="journal article" date="2015" name="BMC Genomics">
        <title>Genome mining reveals unlocked bioactive potential of marine Gram-negative bacteria.</title>
        <authorList>
            <person name="Machado H."/>
            <person name="Sonnenschein E.C."/>
            <person name="Melchiorsen J."/>
            <person name="Gram L."/>
        </authorList>
    </citation>
    <scope>NUCLEOTIDE SEQUENCE [LARGE SCALE GENOMIC DNA]</scope>
    <source>
        <strain evidence="2 3">S3137</strain>
    </source>
</reference>
<organism evidence="2 3">
    <name type="scientific">Pseudoalteromonas ruthenica</name>
    <dbReference type="NCBI Taxonomy" id="151081"/>
    <lineage>
        <taxon>Bacteria</taxon>
        <taxon>Pseudomonadati</taxon>
        <taxon>Pseudomonadota</taxon>
        <taxon>Gammaproteobacteria</taxon>
        <taxon>Alteromonadales</taxon>
        <taxon>Pseudoalteromonadaceae</taxon>
        <taxon>Pseudoalteromonas</taxon>
    </lineage>
</organism>
<accession>A0A0F4Q146</accession>
<keyword evidence="3" id="KW-1185">Reference proteome</keyword>
<dbReference type="AlphaFoldDB" id="A0A0F4Q146"/>
<dbReference type="PATRIC" id="fig|151081.9.peg.1232"/>